<dbReference type="HOGENOM" id="CLU_2670586_0_0_1"/>
<proteinExistence type="predicted"/>
<dbReference type="EMBL" id="KN818280">
    <property type="protein sequence ID" value="KIL61762.1"/>
    <property type="molecule type" value="Genomic_DNA"/>
</dbReference>
<dbReference type="InParanoid" id="A0A0C2WJN4"/>
<keyword evidence="2" id="KW-1185">Reference proteome</keyword>
<accession>A0A0C2WJN4</accession>
<gene>
    <name evidence="1" type="ORF">M378DRAFT_166560</name>
</gene>
<protein>
    <submittedName>
        <fullName evidence="1">Uncharacterized protein</fullName>
    </submittedName>
</protein>
<evidence type="ECO:0000313" key="1">
    <source>
        <dbReference type="EMBL" id="KIL61762.1"/>
    </source>
</evidence>
<evidence type="ECO:0000313" key="2">
    <source>
        <dbReference type="Proteomes" id="UP000054549"/>
    </source>
</evidence>
<organism evidence="1 2">
    <name type="scientific">Amanita muscaria (strain Koide BX008)</name>
    <dbReference type="NCBI Taxonomy" id="946122"/>
    <lineage>
        <taxon>Eukaryota</taxon>
        <taxon>Fungi</taxon>
        <taxon>Dikarya</taxon>
        <taxon>Basidiomycota</taxon>
        <taxon>Agaricomycotina</taxon>
        <taxon>Agaricomycetes</taxon>
        <taxon>Agaricomycetidae</taxon>
        <taxon>Agaricales</taxon>
        <taxon>Pluteineae</taxon>
        <taxon>Amanitaceae</taxon>
        <taxon>Amanita</taxon>
    </lineage>
</organism>
<name>A0A0C2WJN4_AMAMK</name>
<dbReference type="AlphaFoldDB" id="A0A0C2WJN4"/>
<dbReference type="Proteomes" id="UP000054549">
    <property type="component" value="Unassembled WGS sequence"/>
</dbReference>
<sequence length="75" mass="8513">MSQFEWDWENNIGSFCLNLCPPLDVPRTNPKALRSLVINGILMSLSSANVVYQRSATNVRISHSDYSRPYKPIVT</sequence>
<reference evidence="1 2" key="1">
    <citation type="submission" date="2014-04" db="EMBL/GenBank/DDBJ databases">
        <title>Evolutionary Origins and Diversification of the Mycorrhizal Mutualists.</title>
        <authorList>
            <consortium name="DOE Joint Genome Institute"/>
            <consortium name="Mycorrhizal Genomics Consortium"/>
            <person name="Kohler A."/>
            <person name="Kuo A."/>
            <person name="Nagy L.G."/>
            <person name="Floudas D."/>
            <person name="Copeland A."/>
            <person name="Barry K.W."/>
            <person name="Cichocki N."/>
            <person name="Veneault-Fourrey C."/>
            <person name="LaButti K."/>
            <person name="Lindquist E.A."/>
            <person name="Lipzen A."/>
            <person name="Lundell T."/>
            <person name="Morin E."/>
            <person name="Murat C."/>
            <person name="Riley R."/>
            <person name="Ohm R."/>
            <person name="Sun H."/>
            <person name="Tunlid A."/>
            <person name="Henrissat B."/>
            <person name="Grigoriev I.V."/>
            <person name="Hibbett D.S."/>
            <person name="Martin F."/>
        </authorList>
    </citation>
    <scope>NUCLEOTIDE SEQUENCE [LARGE SCALE GENOMIC DNA]</scope>
    <source>
        <strain evidence="1 2">Koide BX008</strain>
    </source>
</reference>